<keyword evidence="2" id="KW-0472">Membrane</keyword>
<evidence type="ECO:0000256" key="2">
    <source>
        <dbReference type="SAM" id="Phobius"/>
    </source>
</evidence>
<gene>
    <name evidence="3" type="ORF">P167DRAFT_609475</name>
</gene>
<feature type="transmembrane region" description="Helical" evidence="2">
    <location>
        <begin position="37"/>
        <end position="56"/>
    </location>
</feature>
<evidence type="ECO:0000256" key="1">
    <source>
        <dbReference type="SAM" id="MobiDB-lite"/>
    </source>
</evidence>
<protein>
    <submittedName>
        <fullName evidence="3">Uncharacterized protein</fullName>
    </submittedName>
</protein>
<feature type="transmembrane region" description="Helical" evidence="2">
    <location>
        <begin position="176"/>
        <end position="198"/>
    </location>
</feature>
<feature type="transmembrane region" description="Helical" evidence="2">
    <location>
        <begin position="668"/>
        <end position="690"/>
    </location>
</feature>
<proteinExistence type="predicted"/>
<evidence type="ECO:0000313" key="3">
    <source>
        <dbReference type="EMBL" id="RPB07447.1"/>
    </source>
</evidence>
<name>A0A3N4KAB6_9PEZI</name>
<dbReference type="OrthoDB" id="5342924at2759"/>
<keyword evidence="2" id="KW-0812">Transmembrane</keyword>
<dbReference type="InParanoid" id="A0A3N4KAB6"/>
<evidence type="ECO:0000313" key="4">
    <source>
        <dbReference type="Proteomes" id="UP000277580"/>
    </source>
</evidence>
<reference evidence="3 4" key="1">
    <citation type="journal article" date="2018" name="Nat. Ecol. Evol.">
        <title>Pezizomycetes genomes reveal the molecular basis of ectomycorrhizal truffle lifestyle.</title>
        <authorList>
            <person name="Murat C."/>
            <person name="Payen T."/>
            <person name="Noel B."/>
            <person name="Kuo A."/>
            <person name="Morin E."/>
            <person name="Chen J."/>
            <person name="Kohler A."/>
            <person name="Krizsan K."/>
            <person name="Balestrini R."/>
            <person name="Da Silva C."/>
            <person name="Montanini B."/>
            <person name="Hainaut M."/>
            <person name="Levati E."/>
            <person name="Barry K.W."/>
            <person name="Belfiori B."/>
            <person name="Cichocki N."/>
            <person name="Clum A."/>
            <person name="Dockter R.B."/>
            <person name="Fauchery L."/>
            <person name="Guy J."/>
            <person name="Iotti M."/>
            <person name="Le Tacon F."/>
            <person name="Lindquist E.A."/>
            <person name="Lipzen A."/>
            <person name="Malagnac F."/>
            <person name="Mello A."/>
            <person name="Molinier V."/>
            <person name="Miyauchi S."/>
            <person name="Poulain J."/>
            <person name="Riccioni C."/>
            <person name="Rubini A."/>
            <person name="Sitrit Y."/>
            <person name="Splivallo R."/>
            <person name="Traeger S."/>
            <person name="Wang M."/>
            <person name="Zifcakova L."/>
            <person name="Wipf D."/>
            <person name="Zambonelli A."/>
            <person name="Paolocci F."/>
            <person name="Nowrousian M."/>
            <person name="Ottonello S."/>
            <person name="Baldrian P."/>
            <person name="Spatafora J.W."/>
            <person name="Henrissat B."/>
            <person name="Nagy L.G."/>
            <person name="Aury J.M."/>
            <person name="Wincker P."/>
            <person name="Grigoriev I.V."/>
            <person name="Bonfante P."/>
            <person name="Martin F.M."/>
        </authorList>
    </citation>
    <scope>NUCLEOTIDE SEQUENCE [LARGE SCALE GENOMIC DNA]</scope>
    <source>
        <strain evidence="3 4">CCBAS932</strain>
    </source>
</reference>
<dbReference type="AlphaFoldDB" id="A0A3N4KAB6"/>
<feature type="compositionally biased region" description="Basic and acidic residues" evidence="1">
    <location>
        <begin position="158"/>
        <end position="167"/>
    </location>
</feature>
<feature type="region of interest" description="Disordered" evidence="1">
    <location>
        <begin position="148"/>
        <end position="167"/>
    </location>
</feature>
<dbReference type="EMBL" id="ML119183">
    <property type="protein sequence ID" value="RPB07447.1"/>
    <property type="molecule type" value="Genomic_DNA"/>
</dbReference>
<keyword evidence="2" id="KW-1133">Transmembrane helix</keyword>
<sequence length="785" mass="87992">MGMALVSKKFNVVKSYSITPNVEKKKSVFSSKTLRCVYWHIPAIISCLGTGVLFFLNFSEYSIGAEVGKTTRQTRNIIGALQLAAKLHEMIIISSLANIARQWIQLCLMNNGTLLGLLGSETLFSNLSLLTSREFWVGARYCLSGLRGGPSSGSGWRGKSEHPSEQQRLRRSLTPLLTFFFVGCLLCSLSGPASAVLMTPRQDWFYQTSLTINSTHKRLDILVPGHQPHILIDWYLSYDTYLDSSDPSTLNYTSYDPMQNDSTSYYRPEEYWHGLDGATLSRENSNHRFYDGSSWVSVNTSTVLDRDILNRTGNGGTTFTGLMYGDRIGAYKSAQLHRTTNQTCATCRGADDKFVVDLTGIESYTVCRAGERQTCDILRRSDNTSRPEWCYQDTVPGSLDGELRSNQDLIPLFQVPRGSSGHLNVTVWMTEGRPLLSKELFSDSMITLLEFSFEDDSREDILLVCSTSAMLKTATASSSGWSVDLEFSPDWTIFHDYLSYYENGAIEKAPPKRLLYHKNWLDSMVEPGWDKDLRSRWPARVAPRLTGPQRTYTPRAQLQPTNVTSSPLGAYAEGLISNYKFGKDSSAFDEYIHPIELLVGGSYLSFLLFMPHSSTQYTGIPTHTRDGGPILPDDLMPEPILDYTKFTYPPISANYYVYGFRISTRTGIFGVVILSTHVFLVLLGSIWQCYWGTIIQSWKSIPEYATLCLGSDPTTDVVENTCAGISLDETLSKVIKIRDTGGEHLELVVLAPGDAAKGLVVDTDKQYGYLGRKRLRRNRKKKKRS</sequence>
<organism evidence="3 4">
    <name type="scientific">Morchella conica CCBAS932</name>
    <dbReference type="NCBI Taxonomy" id="1392247"/>
    <lineage>
        <taxon>Eukaryota</taxon>
        <taxon>Fungi</taxon>
        <taxon>Dikarya</taxon>
        <taxon>Ascomycota</taxon>
        <taxon>Pezizomycotina</taxon>
        <taxon>Pezizomycetes</taxon>
        <taxon>Pezizales</taxon>
        <taxon>Morchellaceae</taxon>
        <taxon>Morchella</taxon>
    </lineage>
</organism>
<accession>A0A3N4KAB6</accession>
<keyword evidence="4" id="KW-1185">Reference proteome</keyword>
<dbReference type="Proteomes" id="UP000277580">
    <property type="component" value="Unassembled WGS sequence"/>
</dbReference>